<dbReference type="Gene3D" id="3.30.420.10">
    <property type="entry name" value="Ribonuclease H-like superfamily/Ribonuclease H"/>
    <property type="match status" value="1"/>
</dbReference>
<dbReference type="GO" id="GO:0003676">
    <property type="term" value="F:nucleic acid binding"/>
    <property type="evidence" value="ECO:0007669"/>
    <property type="project" value="InterPro"/>
</dbReference>
<accession>A0A4R8G2T0</accession>
<dbReference type="Proteomes" id="UP000295472">
    <property type="component" value="Unassembled WGS sequence"/>
</dbReference>
<dbReference type="GO" id="GO:0015074">
    <property type="term" value="P:DNA integration"/>
    <property type="evidence" value="ECO:0007669"/>
    <property type="project" value="InterPro"/>
</dbReference>
<dbReference type="Pfam" id="PF00665">
    <property type="entry name" value="rve"/>
    <property type="match status" value="1"/>
</dbReference>
<dbReference type="InterPro" id="IPR001584">
    <property type="entry name" value="Integrase_cat-core"/>
</dbReference>
<gene>
    <name evidence="2" type="ORF">C7954_1637</name>
</gene>
<dbReference type="EMBL" id="SOEF01000063">
    <property type="protein sequence ID" value="TDX35420.1"/>
    <property type="molecule type" value="Genomic_DNA"/>
</dbReference>
<feature type="domain" description="Integrase catalytic" evidence="1">
    <location>
        <begin position="1"/>
        <end position="156"/>
    </location>
</feature>
<evidence type="ECO:0000313" key="3">
    <source>
        <dbReference type="Proteomes" id="UP000295472"/>
    </source>
</evidence>
<feature type="non-terminal residue" evidence="2">
    <location>
        <position position="1"/>
    </location>
</feature>
<dbReference type="PANTHER" id="PTHR35004:SF6">
    <property type="entry name" value="TRANSPOSASE"/>
    <property type="match status" value="1"/>
</dbReference>
<evidence type="ECO:0000313" key="2">
    <source>
        <dbReference type="EMBL" id="TDX35420.1"/>
    </source>
</evidence>
<dbReference type="PANTHER" id="PTHR35004">
    <property type="entry name" value="TRANSPOSASE RV3428C-RELATED"/>
    <property type="match status" value="1"/>
</dbReference>
<dbReference type="PROSITE" id="PS50994">
    <property type="entry name" value="INTEGRASE"/>
    <property type="match status" value="1"/>
</dbReference>
<dbReference type="SUPFAM" id="SSF53098">
    <property type="entry name" value="Ribonuclease H-like"/>
    <property type="match status" value="1"/>
</dbReference>
<dbReference type="InterPro" id="IPR012337">
    <property type="entry name" value="RNaseH-like_sf"/>
</dbReference>
<dbReference type="GeneID" id="57014042"/>
<dbReference type="RefSeq" id="WP_166667734.1">
    <property type="nucleotide sequence ID" value="NZ_SOEF01000063.1"/>
</dbReference>
<organism evidence="2 3">
    <name type="scientific">Halanaerobium congolense</name>
    <dbReference type="NCBI Taxonomy" id="54121"/>
    <lineage>
        <taxon>Bacteria</taxon>
        <taxon>Bacillati</taxon>
        <taxon>Bacillota</taxon>
        <taxon>Clostridia</taxon>
        <taxon>Halanaerobiales</taxon>
        <taxon>Halanaerobiaceae</taxon>
        <taxon>Halanaerobium</taxon>
    </lineage>
</organism>
<proteinExistence type="predicted"/>
<protein>
    <submittedName>
        <fullName evidence="2">Mu transposase-like protein</fullName>
    </submittedName>
</protein>
<dbReference type="InterPro" id="IPR015378">
    <property type="entry name" value="Transposase-like_Mu_C"/>
</dbReference>
<dbReference type="Pfam" id="PF09299">
    <property type="entry name" value="Mu-transpos_C"/>
    <property type="match status" value="1"/>
</dbReference>
<name>A0A4R8G2T0_9FIRM</name>
<reference evidence="2 3" key="1">
    <citation type="submission" date="2019-03" db="EMBL/GenBank/DDBJ databases">
        <title>Subsurface microbial communities from deep shales in Ohio and West Virginia, USA.</title>
        <authorList>
            <person name="Wrighton K."/>
        </authorList>
    </citation>
    <scope>NUCLEOTIDE SEQUENCE [LARGE SCALE GENOMIC DNA]</scope>
    <source>
        <strain evidence="2 3">DSMZ 11287</strain>
    </source>
</reference>
<comment type="caution">
    <text evidence="2">The sequence shown here is derived from an EMBL/GenBank/DDBJ whole genome shotgun (WGS) entry which is preliminary data.</text>
</comment>
<dbReference type="AlphaFoldDB" id="A0A4R8G2T0"/>
<dbReference type="InterPro" id="IPR036397">
    <property type="entry name" value="RNaseH_sf"/>
</dbReference>
<evidence type="ECO:0000259" key="1">
    <source>
        <dbReference type="PROSITE" id="PS50994"/>
    </source>
</evidence>
<sequence length="258" mass="29782">EMYGPYLNLDGKKVKTFLFAFIDDCSRVITYAKFLTTEKFSAVQQVLSEAILRRGIPKLLYVDNGKVYHSDNLHFACASLGITLIHTKPYDAASKGKIERFYLTVRKRFLPLLTDEDLSSLDKLNQRFFSWLEKDYHRKVHSSLKMTPLDKYMSQISQVKTYDDPEKLKMLFLKRAQRKVRHDGTISVNSKLYQVPPVYIGKKVKIRFDPETYDNIYLYENGKCITKAEPVIMADNAHAKRGNPISFAKMTEGGSKNV</sequence>